<keyword evidence="4 6" id="KW-1133">Transmembrane helix</keyword>
<dbReference type="PRINTS" id="PR01315">
    <property type="entry name" value="BATTENIN"/>
</dbReference>
<dbReference type="Proteomes" id="UP000694405">
    <property type="component" value="Chromosome 29"/>
</dbReference>
<dbReference type="GO" id="GO:0051453">
    <property type="term" value="P:regulation of intracellular pH"/>
    <property type="evidence" value="ECO:0007669"/>
    <property type="project" value="TreeGrafter"/>
</dbReference>
<comment type="subcellular location">
    <subcellularLocation>
        <location evidence="1">Endomembrane system</location>
        <topology evidence="1">Multi-pass membrane protein</topology>
    </subcellularLocation>
    <subcellularLocation>
        <location evidence="6">Lysosome membrane</location>
        <topology evidence="6">Multi-pass membrane protein</topology>
    </subcellularLocation>
</comment>
<feature type="transmembrane region" description="Helical" evidence="6">
    <location>
        <begin position="241"/>
        <end position="263"/>
    </location>
</feature>
<dbReference type="AlphaFoldDB" id="A0A8V5H2J2"/>
<keyword evidence="5 6" id="KW-0472">Membrane</keyword>
<feature type="compositionally biased region" description="Pro residues" evidence="7">
    <location>
        <begin position="9"/>
        <end position="20"/>
    </location>
</feature>
<feature type="transmembrane region" description="Helical" evidence="6">
    <location>
        <begin position="302"/>
        <end position="326"/>
    </location>
</feature>
<evidence type="ECO:0000256" key="2">
    <source>
        <dbReference type="ARBA" id="ARBA00022448"/>
    </source>
</evidence>
<organism evidence="8 9">
    <name type="scientific">Melopsittacus undulatus</name>
    <name type="common">Budgerigar</name>
    <name type="synonym">Psittacus undulatus</name>
    <dbReference type="NCBI Taxonomy" id="13146"/>
    <lineage>
        <taxon>Eukaryota</taxon>
        <taxon>Metazoa</taxon>
        <taxon>Chordata</taxon>
        <taxon>Craniata</taxon>
        <taxon>Vertebrata</taxon>
        <taxon>Euteleostomi</taxon>
        <taxon>Archelosauria</taxon>
        <taxon>Archosauria</taxon>
        <taxon>Dinosauria</taxon>
        <taxon>Saurischia</taxon>
        <taxon>Theropoda</taxon>
        <taxon>Coelurosauria</taxon>
        <taxon>Aves</taxon>
        <taxon>Neognathae</taxon>
        <taxon>Neoaves</taxon>
        <taxon>Telluraves</taxon>
        <taxon>Australaves</taxon>
        <taxon>Psittaciformes</taxon>
        <taxon>Psittaculidae</taxon>
        <taxon>Melopsittacus</taxon>
    </lineage>
</organism>
<dbReference type="Pfam" id="PF02487">
    <property type="entry name" value="CLN3"/>
    <property type="match status" value="2"/>
</dbReference>
<keyword evidence="3 6" id="KW-0812">Transmembrane</keyword>
<reference evidence="8" key="2">
    <citation type="submission" date="2025-08" db="UniProtKB">
        <authorList>
            <consortium name="Ensembl"/>
        </authorList>
    </citation>
    <scope>IDENTIFICATION</scope>
</reference>
<evidence type="ECO:0000313" key="8">
    <source>
        <dbReference type="Ensembl" id="ENSMUNP00000029997.1"/>
    </source>
</evidence>
<accession>A0A8V5H2J2</accession>
<evidence type="ECO:0000256" key="4">
    <source>
        <dbReference type="ARBA" id="ARBA00022989"/>
    </source>
</evidence>
<dbReference type="InterPro" id="IPR003492">
    <property type="entry name" value="Battenin_disease_Cln3"/>
</dbReference>
<keyword evidence="9" id="KW-1185">Reference proteome</keyword>
<evidence type="ECO:0000256" key="6">
    <source>
        <dbReference type="RuleBase" id="RU361113"/>
    </source>
</evidence>
<evidence type="ECO:0000256" key="1">
    <source>
        <dbReference type="ARBA" id="ARBA00004127"/>
    </source>
</evidence>
<evidence type="ECO:0000313" key="9">
    <source>
        <dbReference type="Proteomes" id="UP000694405"/>
    </source>
</evidence>
<reference evidence="8" key="3">
    <citation type="submission" date="2025-09" db="UniProtKB">
        <authorList>
            <consortium name="Ensembl"/>
        </authorList>
    </citation>
    <scope>IDENTIFICATION</scope>
</reference>
<evidence type="ECO:0000256" key="3">
    <source>
        <dbReference type="ARBA" id="ARBA00022692"/>
    </source>
</evidence>
<dbReference type="GO" id="GO:0007040">
    <property type="term" value="P:lysosome organization"/>
    <property type="evidence" value="ECO:0007669"/>
    <property type="project" value="TreeGrafter"/>
</dbReference>
<evidence type="ECO:0000256" key="7">
    <source>
        <dbReference type="SAM" id="MobiDB-lite"/>
    </source>
</evidence>
<dbReference type="PANTHER" id="PTHR10981:SF0">
    <property type="entry name" value="BATTENIN"/>
    <property type="match status" value="1"/>
</dbReference>
<sequence>MADEEEEPLLPPAEPPPDPPSAAWRNGAAFWILGLCNNLPYVLMLSAARDILELQQGEEVPHSNSSRYDCNQLSTGAVLLADVLPSMLIKLLVPLAPHWLSCDRLIGQRSLGAGGGDSADGDISVSHGLSPVLGLGHWSRRPLGGAMGRGGAGGGAWPVTCSAACGCSANGDGPEGALPDAFPLAVVYFAEYFINQGVLDLLYFPTSSLSHNDQYRWSQLLYQAGVFASRSGFRFLQLQQIWGLMGLQVLNAAILLAAVLVPFLPAVGVAFALVLWEGLVGGVAYGSAYLRVGQRAPPGGRGLAVAVTSLGESLGVALAGVAAMGLHRELCAP</sequence>
<comment type="caution">
    <text evidence="6">Lacks conserved residue(s) required for the propagation of feature annotation.</text>
</comment>
<comment type="similarity">
    <text evidence="6">Belongs to the battenin family.</text>
</comment>
<keyword evidence="2" id="KW-0813">Transport</keyword>
<feature type="transmembrane region" description="Helical" evidence="6">
    <location>
        <begin position="269"/>
        <end position="290"/>
    </location>
</feature>
<keyword evidence="6" id="KW-0458">Lysosome</keyword>
<feature type="region of interest" description="Disordered" evidence="7">
    <location>
        <begin position="1"/>
        <end position="21"/>
    </location>
</feature>
<protein>
    <recommendedName>
        <fullName evidence="6">Battenin</fullName>
    </recommendedName>
</protein>
<dbReference type="Ensembl" id="ENSMUNT00000032999.1">
    <property type="protein sequence ID" value="ENSMUNP00000029997.1"/>
    <property type="gene ID" value="ENSMUNG00000018036.1"/>
</dbReference>
<proteinExistence type="inferred from homology"/>
<name>A0A8V5H2J2_MELUD</name>
<evidence type="ECO:0000256" key="5">
    <source>
        <dbReference type="ARBA" id="ARBA00023136"/>
    </source>
</evidence>
<dbReference type="PANTHER" id="PTHR10981">
    <property type="entry name" value="BATTENIN"/>
    <property type="match status" value="1"/>
</dbReference>
<reference evidence="8" key="1">
    <citation type="submission" date="2020-03" db="EMBL/GenBank/DDBJ databases">
        <title>Melopsittacus undulatus (budgerigar) genome, bMelUnd1, maternal haplotype with Z.</title>
        <authorList>
            <person name="Gedman G."/>
            <person name="Mountcastle J."/>
            <person name="Haase B."/>
            <person name="Formenti G."/>
            <person name="Wright T."/>
            <person name="Apodaca J."/>
            <person name="Pelan S."/>
            <person name="Chow W."/>
            <person name="Rhie A."/>
            <person name="Howe K."/>
            <person name="Fedrigo O."/>
            <person name="Jarvis E.D."/>
        </authorList>
    </citation>
    <scope>NUCLEOTIDE SEQUENCE [LARGE SCALE GENOMIC DNA]</scope>
</reference>
<dbReference type="GO" id="GO:0005765">
    <property type="term" value="C:lysosomal membrane"/>
    <property type="evidence" value="ECO:0007669"/>
    <property type="project" value="UniProtKB-SubCell"/>
</dbReference>
<dbReference type="GO" id="GO:0012505">
    <property type="term" value="C:endomembrane system"/>
    <property type="evidence" value="ECO:0007669"/>
    <property type="project" value="UniProtKB-SubCell"/>
</dbReference>